<organism evidence="1 2">
    <name type="scientific">Candidatus Pseudobacter hemicellulosilyticus</name>
    <dbReference type="NCBI Taxonomy" id="3121375"/>
    <lineage>
        <taxon>Bacteria</taxon>
        <taxon>Pseudomonadati</taxon>
        <taxon>Bacteroidota</taxon>
        <taxon>Chitinophagia</taxon>
        <taxon>Chitinophagales</taxon>
        <taxon>Chitinophagaceae</taxon>
        <taxon>Pseudobacter</taxon>
    </lineage>
</organism>
<dbReference type="EMBL" id="CP119311">
    <property type="protein sequence ID" value="WEK35171.1"/>
    <property type="molecule type" value="Genomic_DNA"/>
</dbReference>
<reference evidence="1" key="1">
    <citation type="submission" date="2023-03" db="EMBL/GenBank/DDBJ databases">
        <title>Andean soil-derived lignocellulolytic bacterial consortium as a source of novel taxa and putative plastic-active enzymes.</title>
        <authorList>
            <person name="Diaz-Garcia L."/>
            <person name="Chuvochina M."/>
            <person name="Feuerriegel G."/>
            <person name="Bunk B."/>
            <person name="Sproer C."/>
            <person name="Streit W.R."/>
            <person name="Rodriguez L.M."/>
            <person name="Overmann J."/>
            <person name="Jimenez D.J."/>
        </authorList>
    </citation>
    <scope>NUCLEOTIDE SEQUENCE</scope>
    <source>
        <strain evidence="1">MAG 7</strain>
    </source>
</reference>
<evidence type="ECO:0000313" key="1">
    <source>
        <dbReference type="EMBL" id="WEK35171.1"/>
    </source>
</evidence>
<gene>
    <name evidence="1" type="ORF">P0Y53_21995</name>
</gene>
<dbReference type="Proteomes" id="UP001220610">
    <property type="component" value="Chromosome"/>
</dbReference>
<dbReference type="PROSITE" id="PS51257">
    <property type="entry name" value="PROKAR_LIPOPROTEIN"/>
    <property type="match status" value="1"/>
</dbReference>
<accession>A0AAJ5WNG5</accession>
<dbReference type="Pfam" id="PF13852">
    <property type="entry name" value="DUF4197"/>
    <property type="match status" value="1"/>
</dbReference>
<protein>
    <submittedName>
        <fullName evidence="1">DUF4197 domain-containing protein</fullName>
    </submittedName>
</protein>
<dbReference type="AlphaFoldDB" id="A0AAJ5WNG5"/>
<evidence type="ECO:0000313" key="2">
    <source>
        <dbReference type="Proteomes" id="UP001220610"/>
    </source>
</evidence>
<name>A0AAJ5WNG5_9BACT</name>
<dbReference type="InterPro" id="IPR025245">
    <property type="entry name" value="DUF4197"/>
</dbReference>
<sequence>MKKIVYVLLAGTMLFSSCESTQQILKTIGEQSGTAGSGLTNADIVAGLKEALSVGARQSATQLSTVDGFFRNAAIKILLPQEAQKVESTLRDLGMGSLVDKALLSLNRAAEDAASSAAPIFVNAIKGMTIQDALGILKGGDFAATSYLKGKTSTALTDAFRPVIQQSLSKVNATKYWSDVFSTYNKFSTNKVETDLTAYVTGKALEGIFYQVGLEEQKIRKDPVARTTEILKKVFGSKVAG</sequence>
<proteinExistence type="predicted"/>